<reference evidence="3" key="2">
    <citation type="submission" date="2025-08" db="UniProtKB">
        <authorList>
            <consortium name="RefSeq"/>
        </authorList>
    </citation>
    <scope>IDENTIFICATION</scope>
    <source>
        <tissue evidence="3">Leaf</tissue>
    </source>
</reference>
<dbReference type="Pfam" id="PF13976">
    <property type="entry name" value="gag_pre-integrs"/>
    <property type="match status" value="1"/>
</dbReference>
<organism evidence="2 3">
    <name type="scientific">Camelina sativa</name>
    <name type="common">False flax</name>
    <name type="synonym">Myagrum sativum</name>
    <dbReference type="NCBI Taxonomy" id="90675"/>
    <lineage>
        <taxon>Eukaryota</taxon>
        <taxon>Viridiplantae</taxon>
        <taxon>Streptophyta</taxon>
        <taxon>Embryophyta</taxon>
        <taxon>Tracheophyta</taxon>
        <taxon>Spermatophyta</taxon>
        <taxon>Magnoliopsida</taxon>
        <taxon>eudicotyledons</taxon>
        <taxon>Gunneridae</taxon>
        <taxon>Pentapetalae</taxon>
        <taxon>rosids</taxon>
        <taxon>malvids</taxon>
        <taxon>Brassicales</taxon>
        <taxon>Brassicaceae</taxon>
        <taxon>Camelineae</taxon>
        <taxon>Camelina</taxon>
    </lineage>
</organism>
<feature type="domain" description="GAG-pre-integrase" evidence="1">
    <location>
        <begin position="363"/>
        <end position="432"/>
    </location>
</feature>
<evidence type="ECO:0000313" key="2">
    <source>
        <dbReference type="Proteomes" id="UP000694864"/>
    </source>
</evidence>
<reference evidence="2" key="1">
    <citation type="journal article" date="2014" name="Nat. Commun.">
        <title>The emerging biofuel crop Camelina sativa retains a highly undifferentiated hexaploid genome structure.</title>
        <authorList>
            <person name="Kagale S."/>
            <person name="Koh C."/>
            <person name="Nixon J."/>
            <person name="Bollina V."/>
            <person name="Clarke W.E."/>
            <person name="Tuteja R."/>
            <person name="Spillane C."/>
            <person name="Robinson S.J."/>
            <person name="Links M.G."/>
            <person name="Clarke C."/>
            <person name="Higgins E.E."/>
            <person name="Huebert T."/>
            <person name="Sharpe A.G."/>
            <person name="Parkin I.A."/>
        </authorList>
    </citation>
    <scope>NUCLEOTIDE SEQUENCE [LARGE SCALE GENOMIC DNA]</scope>
    <source>
        <strain evidence="2">cv. DH55</strain>
    </source>
</reference>
<evidence type="ECO:0000259" key="1">
    <source>
        <dbReference type="Pfam" id="PF13976"/>
    </source>
</evidence>
<dbReference type="Proteomes" id="UP000694864">
    <property type="component" value="Chromosome 18"/>
</dbReference>
<name>A0ABM1R9G7_CAMSA</name>
<keyword evidence="2" id="KW-1185">Reference proteome</keyword>
<dbReference type="GeneID" id="109130513"/>
<accession>A0ABM1R9G7</accession>
<sequence>MTLNVRNKLGFIDGTIPKPPDNHPDAVSKQIGQSLLYKPTASAIWLDLMSRFRQDDAHRVFEIEQRLSTLQHGSMDCECNAALMWEKLQQRSRVTKFLMGLNEAYQPTHRHILMLKPMPSIASGPSDNVGYNSMAPSTNGYFSGPTDNIAYAAFRPHQKPYCTHCNRVGHTIHKCFKLHGYPPGHRNAQRPPMQQVLSQFAPPRASFPTGQRPQFPTHAQFQQTQNQYQQNQYSHQGALSNAVMNYASYTPAPTQTATNLDLSSFTSDQIQSLIHQLSTQTKALEQPSSYPSATITEHGAMAATSSSGATSHVCSDLSLFDETFPVTGVTVSLPNGTRVAIIHIGTDYTRDLIIGKGVLIHCLYILEHHDISTSANSVSASFSGSLQVDGRVWHQRLGHPSSVKLQYMSGTLPMSISSSSHDQCDICPLAKQKKLPFVSHSKLSHLPFDLIHIDT</sequence>
<dbReference type="InterPro" id="IPR025724">
    <property type="entry name" value="GAG-pre-integrase_dom"/>
</dbReference>
<proteinExistence type="predicted"/>
<protein>
    <submittedName>
        <fullName evidence="3">Uncharacterized protein LOC109130513</fullName>
    </submittedName>
</protein>
<dbReference type="PANTHER" id="PTHR34222:SF79">
    <property type="entry name" value="RETROVIRUS-RELATED POL POLYPROTEIN FROM TRANSPOSON TNT 1-94"/>
    <property type="match status" value="1"/>
</dbReference>
<dbReference type="PANTHER" id="PTHR34222">
    <property type="entry name" value="GAG_PRE-INTEGRS DOMAIN-CONTAINING PROTEIN"/>
    <property type="match status" value="1"/>
</dbReference>
<gene>
    <name evidence="3" type="primary">LOC109130513</name>
</gene>
<dbReference type="RefSeq" id="XP_019095655.1">
    <property type="nucleotide sequence ID" value="XM_019240110.1"/>
</dbReference>
<evidence type="ECO:0000313" key="3">
    <source>
        <dbReference type="RefSeq" id="XP_019095655.1"/>
    </source>
</evidence>